<dbReference type="HOGENOM" id="CLU_008850_4_0_1"/>
<dbReference type="InterPro" id="IPR019734">
    <property type="entry name" value="TPR_rpt"/>
</dbReference>
<dbReference type="GO" id="GO:0016567">
    <property type="term" value="P:protein ubiquitination"/>
    <property type="evidence" value="ECO:0007669"/>
    <property type="project" value="TreeGrafter"/>
</dbReference>
<comment type="similarity">
    <text evidence="2">Belongs to the APC3/CDC27 family.</text>
</comment>
<keyword evidence="1 3" id="KW-0802">TPR repeat</keyword>
<dbReference type="EMBL" id="KN838552">
    <property type="protein sequence ID" value="KIK06555.1"/>
    <property type="molecule type" value="Genomic_DNA"/>
</dbReference>
<evidence type="ECO:0000256" key="3">
    <source>
        <dbReference type="PROSITE-ProRule" id="PRU00339"/>
    </source>
</evidence>
<reference evidence="5 6" key="1">
    <citation type="submission" date="2014-04" db="EMBL/GenBank/DDBJ databases">
        <authorList>
            <consortium name="DOE Joint Genome Institute"/>
            <person name="Kuo A."/>
            <person name="Kohler A."/>
            <person name="Nagy L.G."/>
            <person name="Floudas D."/>
            <person name="Copeland A."/>
            <person name="Barry K.W."/>
            <person name="Cichocki N."/>
            <person name="Veneault-Fourrey C."/>
            <person name="LaButti K."/>
            <person name="Lindquist E.A."/>
            <person name="Lipzen A."/>
            <person name="Lundell T."/>
            <person name="Morin E."/>
            <person name="Murat C."/>
            <person name="Sun H."/>
            <person name="Tunlid A."/>
            <person name="Henrissat B."/>
            <person name="Grigoriev I.V."/>
            <person name="Hibbett D.S."/>
            <person name="Martin F."/>
            <person name="Nordberg H.P."/>
            <person name="Cantor M.N."/>
            <person name="Hua S.X."/>
        </authorList>
    </citation>
    <scope>NUCLEOTIDE SEQUENCE [LARGE SCALE GENOMIC DNA]</scope>
    <source>
        <strain evidence="5 6">LaAM-08-1</strain>
    </source>
</reference>
<dbReference type="Gene3D" id="1.25.40.10">
    <property type="entry name" value="Tetratricopeptide repeat domain"/>
    <property type="match status" value="4"/>
</dbReference>
<dbReference type="GO" id="GO:0007091">
    <property type="term" value="P:metaphase/anaphase transition of mitotic cell cycle"/>
    <property type="evidence" value="ECO:0007669"/>
    <property type="project" value="TreeGrafter"/>
</dbReference>
<dbReference type="GO" id="GO:0005737">
    <property type="term" value="C:cytoplasm"/>
    <property type="evidence" value="ECO:0007669"/>
    <property type="project" value="TreeGrafter"/>
</dbReference>
<dbReference type="Pfam" id="PF12895">
    <property type="entry name" value="ANAPC3"/>
    <property type="match status" value="1"/>
</dbReference>
<dbReference type="GO" id="GO:0031145">
    <property type="term" value="P:anaphase-promoting complex-dependent catabolic process"/>
    <property type="evidence" value="ECO:0007669"/>
    <property type="project" value="TreeGrafter"/>
</dbReference>
<evidence type="ECO:0000313" key="5">
    <source>
        <dbReference type="EMBL" id="KIK06555.1"/>
    </source>
</evidence>
<keyword evidence="6" id="KW-1185">Reference proteome</keyword>
<feature type="repeat" description="TPR" evidence="3">
    <location>
        <begin position="501"/>
        <end position="534"/>
    </location>
</feature>
<dbReference type="PANTHER" id="PTHR12558:SF13">
    <property type="entry name" value="CELL DIVISION CYCLE PROTEIN 27 HOMOLOG"/>
    <property type="match status" value="1"/>
</dbReference>
<reference evidence="6" key="2">
    <citation type="submission" date="2015-01" db="EMBL/GenBank/DDBJ databases">
        <title>Evolutionary Origins and Diversification of the Mycorrhizal Mutualists.</title>
        <authorList>
            <consortium name="DOE Joint Genome Institute"/>
            <consortium name="Mycorrhizal Genomics Consortium"/>
            <person name="Kohler A."/>
            <person name="Kuo A."/>
            <person name="Nagy L.G."/>
            <person name="Floudas D."/>
            <person name="Copeland A."/>
            <person name="Barry K.W."/>
            <person name="Cichocki N."/>
            <person name="Veneault-Fourrey C."/>
            <person name="LaButti K."/>
            <person name="Lindquist E.A."/>
            <person name="Lipzen A."/>
            <person name="Lundell T."/>
            <person name="Morin E."/>
            <person name="Murat C."/>
            <person name="Riley R."/>
            <person name="Ohm R."/>
            <person name="Sun H."/>
            <person name="Tunlid A."/>
            <person name="Henrissat B."/>
            <person name="Grigoriev I.V."/>
            <person name="Hibbett D.S."/>
            <person name="Martin F."/>
        </authorList>
    </citation>
    <scope>NUCLEOTIDE SEQUENCE [LARGE SCALE GENOMIC DNA]</scope>
    <source>
        <strain evidence="6">LaAM-08-1</strain>
    </source>
</reference>
<evidence type="ECO:0000256" key="1">
    <source>
        <dbReference type="ARBA" id="ARBA00022803"/>
    </source>
</evidence>
<dbReference type="PROSITE" id="PS50005">
    <property type="entry name" value="TPR"/>
    <property type="match status" value="3"/>
</dbReference>
<accession>A0A0C9X358</accession>
<dbReference type="InterPro" id="IPR011990">
    <property type="entry name" value="TPR-like_helical_dom_sf"/>
</dbReference>
<dbReference type="Pfam" id="PF00515">
    <property type="entry name" value="TPR_1"/>
    <property type="match status" value="1"/>
</dbReference>
<dbReference type="OrthoDB" id="10248520at2759"/>
<evidence type="ECO:0000313" key="6">
    <source>
        <dbReference type="Proteomes" id="UP000054477"/>
    </source>
</evidence>
<dbReference type="Pfam" id="PF14559">
    <property type="entry name" value="TPR_19"/>
    <property type="match status" value="1"/>
</dbReference>
<sequence length="798" mass="89005">MQSEPLPSFFPYLSQRFQSLVWSCLDSDLTKTAVFHAERYYAMDPNNHQSRHLYATALLREGQTYSALYLVNNAQDVQCTGCLEIKAKSCTALGRHRQAREALEATLLDTNYVSGASSSSRVSRPFPEDAALRCRSGTMALKGNLPEMASRSFQDALASNPYIWEAFEGLCALGSIPEIDEIFPQRPPPVKRLPPEEAQAKSVPIASGAGFFTPDAGNAGNLFRTWKPDISQPQPFRMAPPGPRDSPLSNDTFLPDNSIQVHRTSRSQPTLSNPIQAPAPRPLSSADEAGPVPKRLRSTTRQPEAVKPKPSKSSLDDPLKKARARPALSFANIFSSSDGRSQPTTSSRTNLGPGKSNTQTSHIPTRRSTRLLSGTGTKLPHTSKNLAMRDRDRRRQAAQPRNKSIESERDEELVPIGEVAYSTSPPSAALSHHSEVSPSPSNWTAAQEQQAQEEYEGELAEHYLYNLIRRFASAARALAMYDCQTCLAELGQLPNIHQNSAWVLSMVGRVHYEKQDYASAERAFKAVRTLEPHRLWDMEVYSTLLWHLQRNVELSFLAQELLNINPQSPQAWIAIGNLFSLQKERLQALTCFRRAGQLDPTCAYAFTLSGHESIDEDLEKAINFFQSALRADPRHYNAWYGLGTCYLRMSKIRLAEYHYRKAVEIHPNNAVLLGCVGMASTTHAVDRRGDRDAALALFNEAVRLAPDNALVRYRRAKILVSMRKYERAVEDLVSLRNSTPEESNVVFQLAKVYRLLGDEVNSAKTLALARDISPKSMNKIKKLLETVKDEGDEPMDEG</sequence>
<feature type="repeat" description="TPR" evidence="3">
    <location>
        <begin position="636"/>
        <end position="669"/>
    </location>
</feature>
<feature type="region of interest" description="Disordered" evidence="4">
    <location>
        <begin position="223"/>
        <end position="452"/>
    </location>
</feature>
<organism evidence="5 6">
    <name type="scientific">Laccaria amethystina LaAM-08-1</name>
    <dbReference type="NCBI Taxonomy" id="1095629"/>
    <lineage>
        <taxon>Eukaryota</taxon>
        <taxon>Fungi</taxon>
        <taxon>Dikarya</taxon>
        <taxon>Basidiomycota</taxon>
        <taxon>Agaricomycotina</taxon>
        <taxon>Agaricomycetes</taxon>
        <taxon>Agaricomycetidae</taxon>
        <taxon>Agaricales</taxon>
        <taxon>Agaricineae</taxon>
        <taxon>Hydnangiaceae</taxon>
        <taxon>Laccaria</taxon>
    </lineage>
</organism>
<dbReference type="AlphaFoldDB" id="A0A0C9X358"/>
<dbReference type="STRING" id="1095629.A0A0C9X358"/>
<feature type="compositionally biased region" description="Polar residues" evidence="4">
    <location>
        <begin position="247"/>
        <end position="275"/>
    </location>
</feature>
<dbReference type="Proteomes" id="UP000054477">
    <property type="component" value="Unassembled WGS sequence"/>
</dbReference>
<dbReference type="GO" id="GO:0051301">
    <property type="term" value="P:cell division"/>
    <property type="evidence" value="ECO:0007669"/>
    <property type="project" value="TreeGrafter"/>
</dbReference>
<evidence type="ECO:0000256" key="2">
    <source>
        <dbReference type="ARBA" id="ARBA00038210"/>
    </source>
</evidence>
<evidence type="ECO:0000256" key="4">
    <source>
        <dbReference type="SAM" id="MobiDB-lite"/>
    </source>
</evidence>
<dbReference type="PANTHER" id="PTHR12558">
    <property type="entry name" value="CELL DIVISION CYCLE 16,23,27"/>
    <property type="match status" value="1"/>
</dbReference>
<proteinExistence type="inferred from homology"/>
<feature type="compositionally biased region" description="Polar residues" evidence="4">
    <location>
        <begin position="332"/>
        <end position="363"/>
    </location>
</feature>
<protein>
    <recommendedName>
        <fullName evidence="7">TPR-like protein</fullName>
    </recommendedName>
</protein>
<name>A0A0C9X358_9AGAR</name>
<dbReference type="PROSITE" id="PS50293">
    <property type="entry name" value="TPR_REGION"/>
    <property type="match status" value="1"/>
</dbReference>
<gene>
    <name evidence="5" type="ORF">K443DRAFT_88985</name>
</gene>
<feature type="repeat" description="TPR" evidence="3">
    <location>
        <begin position="569"/>
        <end position="602"/>
    </location>
</feature>
<dbReference type="SUPFAM" id="SSF48452">
    <property type="entry name" value="TPR-like"/>
    <property type="match status" value="1"/>
</dbReference>
<dbReference type="SMART" id="SM00028">
    <property type="entry name" value="TPR"/>
    <property type="match status" value="8"/>
</dbReference>
<feature type="compositionally biased region" description="Polar residues" evidence="4">
    <location>
        <begin position="370"/>
        <end position="385"/>
    </location>
</feature>
<dbReference type="GO" id="GO:0005680">
    <property type="term" value="C:anaphase-promoting complex"/>
    <property type="evidence" value="ECO:0007669"/>
    <property type="project" value="UniProtKB-ARBA"/>
</dbReference>
<evidence type="ECO:0008006" key="7">
    <source>
        <dbReference type="Google" id="ProtNLM"/>
    </source>
</evidence>